<name>A0ABS9D3T1_9ALTE</name>
<dbReference type="EMBL" id="JAKGAS010000002">
    <property type="protein sequence ID" value="MCF2947579.1"/>
    <property type="molecule type" value="Genomic_DNA"/>
</dbReference>
<organism evidence="2 3">
    <name type="scientific">Paraglaciecola algarum</name>
    <dbReference type="NCBI Taxonomy" id="3050085"/>
    <lineage>
        <taxon>Bacteria</taxon>
        <taxon>Pseudomonadati</taxon>
        <taxon>Pseudomonadota</taxon>
        <taxon>Gammaproteobacteria</taxon>
        <taxon>Alteromonadales</taxon>
        <taxon>Alteromonadaceae</taxon>
        <taxon>Paraglaciecola</taxon>
    </lineage>
</organism>
<dbReference type="Pfam" id="PF20008">
    <property type="entry name" value="DUF6429"/>
    <property type="match status" value="1"/>
</dbReference>
<dbReference type="InterPro" id="IPR045489">
    <property type="entry name" value="DUF6429"/>
</dbReference>
<gene>
    <name evidence="2" type="ORF">L0668_05625</name>
</gene>
<proteinExistence type="predicted"/>
<keyword evidence="3" id="KW-1185">Reference proteome</keyword>
<protein>
    <submittedName>
        <fullName evidence="2">DUF6429 family protein</fullName>
    </submittedName>
</protein>
<evidence type="ECO:0000313" key="3">
    <source>
        <dbReference type="Proteomes" id="UP001521137"/>
    </source>
</evidence>
<reference evidence="2 3" key="1">
    <citation type="submission" date="2022-01" db="EMBL/GenBank/DDBJ databases">
        <title>Paraglaciecola sp. G1-23.</title>
        <authorList>
            <person name="Jin M.S."/>
            <person name="Han D.M."/>
            <person name="Kim H.M."/>
            <person name="Jeon C.O."/>
        </authorList>
    </citation>
    <scope>NUCLEOTIDE SEQUENCE [LARGE SCALE GENOMIC DNA]</scope>
    <source>
        <strain evidence="2 3">G1-23</strain>
    </source>
</reference>
<evidence type="ECO:0000259" key="1">
    <source>
        <dbReference type="Pfam" id="PF20008"/>
    </source>
</evidence>
<accession>A0ABS9D3T1</accession>
<sequence>MQNPVNKNKSIVFTEEGAAKAAELLEQLFSKNST</sequence>
<feature type="domain" description="DUF6429" evidence="1">
    <location>
        <begin position="2"/>
        <end position="31"/>
    </location>
</feature>
<evidence type="ECO:0000313" key="2">
    <source>
        <dbReference type="EMBL" id="MCF2947579.1"/>
    </source>
</evidence>
<dbReference type="Proteomes" id="UP001521137">
    <property type="component" value="Unassembled WGS sequence"/>
</dbReference>
<comment type="caution">
    <text evidence="2">The sequence shown here is derived from an EMBL/GenBank/DDBJ whole genome shotgun (WGS) entry which is preliminary data.</text>
</comment>